<keyword evidence="2" id="KW-0472">Membrane</keyword>
<evidence type="ECO:0000256" key="1">
    <source>
        <dbReference type="SAM" id="MobiDB-lite"/>
    </source>
</evidence>
<dbReference type="SUPFAM" id="SSF103473">
    <property type="entry name" value="MFS general substrate transporter"/>
    <property type="match status" value="1"/>
</dbReference>
<feature type="signal peptide" evidence="3">
    <location>
        <begin position="1"/>
        <end position="20"/>
    </location>
</feature>
<feature type="transmembrane region" description="Helical" evidence="2">
    <location>
        <begin position="454"/>
        <end position="474"/>
    </location>
</feature>
<keyword evidence="2" id="KW-1133">Transmembrane helix</keyword>
<feature type="chain" id="PRO_5045437535" evidence="3">
    <location>
        <begin position="21"/>
        <end position="604"/>
    </location>
</feature>
<feature type="region of interest" description="Disordered" evidence="1">
    <location>
        <begin position="328"/>
        <end position="354"/>
    </location>
</feature>
<protein>
    <submittedName>
        <fullName evidence="4">Uncharacterized protein</fullName>
    </submittedName>
</protein>
<dbReference type="Proteomes" id="UP001642484">
    <property type="component" value="Unassembled WGS sequence"/>
</dbReference>
<feature type="transmembrane region" description="Helical" evidence="2">
    <location>
        <begin position="83"/>
        <end position="102"/>
    </location>
</feature>
<dbReference type="EMBL" id="CAXAMN010023607">
    <property type="protein sequence ID" value="CAK9079016.1"/>
    <property type="molecule type" value="Genomic_DNA"/>
</dbReference>
<evidence type="ECO:0000256" key="2">
    <source>
        <dbReference type="SAM" id="Phobius"/>
    </source>
</evidence>
<feature type="transmembrane region" description="Helical" evidence="2">
    <location>
        <begin position="191"/>
        <end position="211"/>
    </location>
</feature>
<dbReference type="Gene3D" id="1.20.1250.20">
    <property type="entry name" value="MFS general substrate transporter like domains"/>
    <property type="match status" value="1"/>
</dbReference>
<feature type="transmembrane region" description="Helical" evidence="2">
    <location>
        <begin position="223"/>
        <end position="249"/>
    </location>
</feature>
<feature type="transmembrane region" description="Helical" evidence="2">
    <location>
        <begin position="374"/>
        <end position="391"/>
    </location>
</feature>
<keyword evidence="5" id="KW-1185">Reference proteome</keyword>
<evidence type="ECO:0000313" key="5">
    <source>
        <dbReference type="Proteomes" id="UP001642484"/>
    </source>
</evidence>
<feature type="transmembrane region" description="Helical" evidence="2">
    <location>
        <begin position="397"/>
        <end position="421"/>
    </location>
</feature>
<feature type="transmembrane region" description="Helical" evidence="2">
    <location>
        <begin position="270"/>
        <end position="287"/>
    </location>
</feature>
<accession>A0ABP0PSN3</accession>
<feature type="region of interest" description="Disordered" evidence="1">
    <location>
        <begin position="562"/>
        <end position="604"/>
    </location>
</feature>
<proteinExistence type="predicted"/>
<feature type="transmembrane region" description="Helical" evidence="2">
    <location>
        <begin position="114"/>
        <end position="138"/>
    </location>
</feature>
<name>A0ABP0PSN3_9DINO</name>
<feature type="transmembrane region" description="Helical" evidence="2">
    <location>
        <begin position="428"/>
        <end position="448"/>
    </location>
</feature>
<reference evidence="4 5" key="1">
    <citation type="submission" date="2024-02" db="EMBL/GenBank/DDBJ databases">
        <authorList>
            <person name="Chen Y."/>
            <person name="Shah S."/>
            <person name="Dougan E. K."/>
            <person name="Thang M."/>
            <person name="Chan C."/>
        </authorList>
    </citation>
    <scope>NUCLEOTIDE SEQUENCE [LARGE SCALE GENOMIC DNA]</scope>
</reference>
<evidence type="ECO:0000313" key="4">
    <source>
        <dbReference type="EMBL" id="CAK9079016.1"/>
    </source>
</evidence>
<feature type="compositionally biased region" description="Polar residues" evidence="1">
    <location>
        <begin position="594"/>
        <end position="604"/>
    </location>
</feature>
<gene>
    <name evidence="4" type="ORF">CCMP2556_LOCUS38939</name>
</gene>
<feature type="transmembrane region" description="Helical" evidence="2">
    <location>
        <begin position="158"/>
        <end position="179"/>
    </location>
</feature>
<sequence>MRAGLVFLLTSALAEPLCISEDCSALDDTSFLQEKLQVSHQLAAYDRTISKAVQAEEAALVPAAQTLIDKETFGKRIVHFPPWVYLALLAVLIVAFVHEVFVSRGMTPIGVRGPANLSLSIQIMGLWNSAAGFIGMSMQIPISLDFALSLNRGATESGLFLSCGVITGLMAMVAGKWLIDENNWDQFYVRRLMIYLPIAGALLSLVSAVFVNETATSENTQMVWWTMLAFVQIGAFIGPLCVVPGIIFWTKVTPHESKTFWMILTQVSRNVGLVIGPLIFTVLKLAVTGDGERVSPRSMMAWINVFLLWLGMVSGLFGVFIMPTEIPKEPPQSDGTEDIADFSATGDSKPEDLPDSQREQMVWHMIWYAVERPFTLAAVEVSTLMMLEVYYGWDPYWTGLCFTGVCSVGILMSAFTTVMLVKGRFQESWVFMIAAASSILGCFVLFDIAATPGWFLLVADCIIYTGATVANGIAEGWASRAAKEGTRFSNTDYRVRQLSAVTVGRFLGPIVGRFLVDYGGRNTYAACQLVACIFGTRTVYRTCTLIWNQNARKLEAAEKAKQSNDKLLSVPEPTDEVKTESTVLSLEEQALEDQPSTDGTVSQR</sequence>
<keyword evidence="2" id="KW-0812">Transmembrane</keyword>
<feature type="transmembrane region" description="Helical" evidence="2">
    <location>
        <begin position="299"/>
        <end position="322"/>
    </location>
</feature>
<organism evidence="4 5">
    <name type="scientific">Durusdinium trenchii</name>
    <dbReference type="NCBI Taxonomy" id="1381693"/>
    <lineage>
        <taxon>Eukaryota</taxon>
        <taxon>Sar</taxon>
        <taxon>Alveolata</taxon>
        <taxon>Dinophyceae</taxon>
        <taxon>Suessiales</taxon>
        <taxon>Symbiodiniaceae</taxon>
        <taxon>Durusdinium</taxon>
    </lineage>
</organism>
<comment type="caution">
    <text evidence="4">The sequence shown here is derived from an EMBL/GenBank/DDBJ whole genome shotgun (WGS) entry which is preliminary data.</text>
</comment>
<dbReference type="InterPro" id="IPR036259">
    <property type="entry name" value="MFS_trans_sf"/>
</dbReference>
<keyword evidence="3" id="KW-0732">Signal</keyword>
<evidence type="ECO:0000256" key="3">
    <source>
        <dbReference type="SAM" id="SignalP"/>
    </source>
</evidence>